<comment type="caution">
    <text evidence="1">The sequence shown here is derived from an EMBL/GenBank/DDBJ whole genome shotgun (WGS) entry which is preliminary data.</text>
</comment>
<protein>
    <submittedName>
        <fullName evidence="1">Uncharacterized protein</fullName>
    </submittedName>
</protein>
<proteinExistence type="predicted"/>
<name>A0A438G9A9_VITVI</name>
<dbReference type="EMBL" id="QGNW01000519">
    <property type="protein sequence ID" value="RVW68786.1"/>
    <property type="molecule type" value="Genomic_DNA"/>
</dbReference>
<accession>A0A438G9A9</accession>
<dbReference type="AlphaFoldDB" id="A0A438G9A9"/>
<sequence length="121" mass="13193">MDICANTFTIGNPLRCQGSACVKVMTILHGSAPFLRRCAEGCVPPKGMIAYDRDPLNSTIPLLEPPWPCRIGYQSEFQGILIHSIWVQLRGLELEEAITSLGQMMGWAVGPTGSSSRECAK</sequence>
<dbReference type="Proteomes" id="UP000288805">
    <property type="component" value="Unassembled WGS sequence"/>
</dbReference>
<reference evidence="1 2" key="1">
    <citation type="journal article" date="2018" name="PLoS Genet.">
        <title>Population sequencing reveals clonal diversity and ancestral inbreeding in the grapevine cultivar Chardonnay.</title>
        <authorList>
            <person name="Roach M.J."/>
            <person name="Johnson D.L."/>
            <person name="Bohlmann J."/>
            <person name="van Vuuren H.J."/>
            <person name="Jones S.J."/>
            <person name="Pretorius I.S."/>
            <person name="Schmidt S.A."/>
            <person name="Borneman A.R."/>
        </authorList>
    </citation>
    <scope>NUCLEOTIDE SEQUENCE [LARGE SCALE GENOMIC DNA]</scope>
    <source>
        <strain evidence="2">cv. Chardonnay</strain>
        <tissue evidence="1">Leaf</tissue>
    </source>
</reference>
<organism evidence="1 2">
    <name type="scientific">Vitis vinifera</name>
    <name type="common">Grape</name>
    <dbReference type="NCBI Taxonomy" id="29760"/>
    <lineage>
        <taxon>Eukaryota</taxon>
        <taxon>Viridiplantae</taxon>
        <taxon>Streptophyta</taxon>
        <taxon>Embryophyta</taxon>
        <taxon>Tracheophyta</taxon>
        <taxon>Spermatophyta</taxon>
        <taxon>Magnoliopsida</taxon>
        <taxon>eudicotyledons</taxon>
        <taxon>Gunneridae</taxon>
        <taxon>Pentapetalae</taxon>
        <taxon>rosids</taxon>
        <taxon>Vitales</taxon>
        <taxon>Vitaceae</taxon>
        <taxon>Viteae</taxon>
        <taxon>Vitis</taxon>
    </lineage>
</organism>
<evidence type="ECO:0000313" key="2">
    <source>
        <dbReference type="Proteomes" id="UP000288805"/>
    </source>
</evidence>
<evidence type="ECO:0000313" key="1">
    <source>
        <dbReference type="EMBL" id="RVW68786.1"/>
    </source>
</evidence>
<gene>
    <name evidence="1" type="ORF">CK203_060966</name>
</gene>